<evidence type="ECO:0000313" key="2">
    <source>
        <dbReference type="EMBL" id="AHM04634.1"/>
    </source>
</evidence>
<dbReference type="AlphaFoldDB" id="W8RTU0"/>
<feature type="signal peptide" evidence="1">
    <location>
        <begin position="1"/>
        <end position="20"/>
    </location>
</feature>
<accession>W8RTU0</accession>
<dbReference type="NCBIfam" id="NF041384">
    <property type="entry name" value="YHS_seleno_dom"/>
    <property type="match status" value="1"/>
</dbReference>
<name>W8RTU0_9RHOB</name>
<dbReference type="eggNOG" id="COG3350">
    <property type="taxonomic scope" value="Bacteria"/>
</dbReference>
<dbReference type="HOGENOM" id="CLU_087914_2_0_5"/>
<evidence type="ECO:0000313" key="3">
    <source>
        <dbReference type="Proteomes" id="UP000019593"/>
    </source>
</evidence>
<proteinExistence type="predicted"/>
<feature type="chain" id="PRO_5004912813" evidence="1">
    <location>
        <begin position="21"/>
        <end position="145"/>
    </location>
</feature>
<evidence type="ECO:0000256" key="1">
    <source>
        <dbReference type="SAM" id="SignalP"/>
    </source>
</evidence>
<dbReference type="STRING" id="1294273.roselon_02298"/>
<organism evidence="2 3">
    <name type="scientific">Roseicyclus elongatus DSM 19469</name>
    <dbReference type="NCBI Taxonomy" id="1294273"/>
    <lineage>
        <taxon>Bacteria</taxon>
        <taxon>Pseudomonadati</taxon>
        <taxon>Pseudomonadota</taxon>
        <taxon>Alphaproteobacteria</taxon>
        <taxon>Rhodobacterales</taxon>
        <taxon>Roseobacteraceae</taxon>
        <taxon>Roseicyclus</taxon>
    </lineage>
</organism>
<keyword evidence="1" id="KW-0732">Signal</keyword>
<gene>
    <name evidence="2" type="ORF">roselon_02298</name>
</gene>
<reference evidence="2 3" key="1">
    <citation type="submission" date="2013-03" db="EMBL/GenBank/DDBJ databases">
        <authorList>
            <person name="Fiebig A."/>
            <person name="Goeker M."/>
            <person name="Klenk H.-P.P."/>
        </authorList>
    </citation>
    <scope>NUCLEOTIDE SEQUENCE [LARGE SCALE GENOMIC DNA]</scope>
    <source>
        <strain evidence="3">DSM 19469</strain>
    </source>
</reference>
<dbReference type="OrthoDB" id="344729at2"/>
<dbReference type="KEGG" id="red:roselon_02298"/>
<dbReference type="Proteomes" id="UP000019593">
    <property type="component" value="Chromosome"/>
</dbReference>
<protein>
    <submittedName>
        <fullName evidence="2">Twin-arginine translocation pathway signal sequence domain protein, putative</fullName>
    </submittedName>
</protein>
<sequence length="145" mass="15397">MGVIAAGSAIALVVARPADAAEPPVFQQGGFALGGTDPVAYFTQAQPLAGDPSLVHDWQGARWAFAEADHRDRFAAAPESFAPAFGGYCAFAAARGYLAPTIPEAWHIHDGRLFLNASMRVLRRWRAELPDVIAQGDANWPGILG</sequence>
<keyword evidence="3" id="KW-1185">Reference proteome</keyword>
<dbReference type="EMBL" id="CP004372">
    <property type="protein sequence ID" value="AHM04634.1"/>
    <property type="molecule type" value="Genomic_DNA"/>
</dbReference>